<dbReference type="PhylomeDB" id="Q75JS7"/>
<dbReference type="EMBL" id="AAFI02000008">
    <property type="protein sequence ID" value="EAL71252.1"/>
    <property type="molecule type" value="Genomic_DNA"/>
</dbReference>
<organism evidence="2 3">
    <name type="scientific">Dictyostelium discoideum</name>
    <name type="common">Social amoeba</name>
    <dbReference type="NCBI Taxonomy" id="44689"/>
    <lineage>
        <taxon>Eukaryota</taxon>
        <taxon>Amoebozoa</taxon>
        <taxon>Evosea</taxon>
        <taxon>Eumycetozoa</taxon>
        <taxon>Dictyostelia</taxon>
        <taxon>Dictyosteliales</taxon>
        <taxon>Dictyosteliaceae</taxon>
        <taxon>Dictyostelium</taxon>
    </lineage>
</organism>
<feature type="compositionally biased region" description="Basic and acidic residues" evidence="1">
    <location>
        <begin position="866"/>
        <end position="877"/>
    </location>
</feature>
<dbReference type="GO" id="GO:0044613">
    <property type="term" value="C:nuclear pore central transport channel"/>
    <property type="evidence" value="ECO:0000318"/>
    <property type="project" value="GO_Central"/>
</dbReference>
<accession>Q559R6</accession>
<comment type="caution">
    <text evidence="2">The sequence shown here is derived from an EMBL/GenBank/DDBJ whole genome shotgun (WGS) entry which is preliminary data.</text>
</comment>
<dbReference type="OMA" id="IWDITID"/>
<dbReference type="KEGG" id="ddi:DDB_G0272200"/>
<dbReference type="GeneID" id="8618434"/>
<feature type="compositionally biased region" description="Low complexity" evidence="1">
    <location>
        <begin position="640"/>
        <end position="653"/>
    </location>
</feature>
<dbReference type="InParanoid" id="Q75JS7"/>
<feature type="region of interest" description="Disordered" evidence="1">
    <location>
        <begin position="480"/>
        <end position="503"/>
    </location>
</feature>
<evidence type="ECO:0000256" key="1">
    <source>
        <dbReference type="SAM" id="MobiDB-lite"/>
    </source>
</evidence>
<evidence type="ECO:0000313" key="3">
    <source>
        <dbReference type="Proteomes" id="UP000002195"/>
    </source>
</evidence>
<dbReference type="dictyBase" id="DDB_G0272200"/>
<sequence>MSSIKIKSITINHSNYLIRVTRQISFEPSNGEYVFYLPDEINSKEAIDVEDPVCNGSTLLYPRKPSFPADLERFKNQRFKIQTIDGCQIIGKLIGTHESSKTSTQNVVTIDVETFHSPKNSLTVPKGLISLNQSQVLTYFLLEESSPSSSTGFQVGNANRYTKIVINNTSIARDILVSYCVIGNSDSLGYFVHSVKGIQSKPLYTKPNLESNIPIKITTEYIWKPIWDITIDRESNLVGDGHNNNNNNNNNITDDGSFYGGSGVTFNIITKDEKYVYTVENFVCYKNYENKIQLNSFETTCNRAVFVHLAGPIQIALYFENNSKSLLSKSTIKFVDDYTESPNLDLSKPTTFQQNTRDFGNNIKKPVGLFFSNDKKTEFEFLNPVEPKSIGIIVFKVPNESIKVYKDIAHQPLWGTKSKEYRINEIKLSLIFTLMDAQVLSKIKYQFVNATQLKTKYIVDCNSITINKTNNNNNAFGGATAANGRGGGDDDDDSGLPRNEDVSIDTSNCEKIGETLYLFDSLPLSINQFEMTYRNKKQLMTHSRLPQVVLTYLKEKGIDVSYSPNKFDTYDLSSLDSITQDTLIKLMGTLSLEEKTSNYFNKAFSTSPIASILFDAYDFNQTASKGSFNNNPSFGLFGSQPPQQQQQQQQQQQGVGGLFSNAPQAHGFSSGGLFGSTAPPQTSSFGFGGFSSAPVSATPSAAPSLFGRLVSAPVSATPSAVPTATSQFGGTTSFNKIETPTGTPTSFSFGASTTPSSSGFGGFGSAPVSTTPSFGAIPSSPVEKTTATTTTTATPHSNTESSLFGSTQANITSLFGGSSTPQPSTFSFSTPQSKFENNDTTDYTPTPTDNITLTSISAMPQFSNKSVEEIKHEQTKK</sequence>
<dbReference type="Proteomes" id="UP000002195">
    <property type="component" value="Unassembled WGS sequence"/>
</dbReference>
<keyword evidence="3" id="KW-1185">Reference proteome</keyword>
<dbReference type="GO" id="GO:0006606">
    <property type="term" value="P:protein import into nucleus"/>
    <property type="evidence" value="ECO:0000318"/>
    <property type="project" value="GO_Central"/>
</dbReference>
<dbReference type="FunCoup" id="Q75JS7">
    <property type="interactions" value="707"/>
</dbReference>
<dbReference type="RefSeq" id="XP_645268.1">
    <property type="nucleotide sequence ID" value="XM_640176.1"/>
</dbReference>
<dbReference type="VEuPathDB" id="AmoebaDB:DDB_G0272200"/>
<protein>
    <submittedName>
        <fullName evidence="2">Uncharacterized protein</fullName>
    </submittedName>
</protein>
<feature type="compositionally biased region" description="Polar residues" evidence="1">
    <location>
        <begin position="853"/>
        <end position="865"/>
    </location>
</feature>
<dbReference type="PaxDb" id="44689-DDB0168777"/>
<feature type="region of interest" description="Disordered" evidence="1">
    <location>
        <begin position="718"/>
        <end position="877"/>
    </location>
</feature>
<accession>Q75JS7</accession>
<reference evidence="2 3" key="1">
    <citation type="journal article" date="2005" name="Nature">
        <title>The genome of the social amoeba Dictyostelium discoideum.</title>
        <authorList>
            <consortium name="The Dictyostelium discoideum Sequencing Consortium"/>
            <person name="Eichinger L."/>
            <person name="Pachebat J.A."/>
            <person name="Glockner G."/>
            <person name="Rajandream M.A."/>
            <person name="Sucgang R."/>
            <person name="Berriman M."/>
            <person name="Song J."/>
            <person name="Olsen R."/>
            <person name="Szafranski K."/>
            <person name="Xu Q."/>
            <person name="Tunggal B."/>
            <person name="Kummerfeld S."/>
            <person name="Madera M."/>
            <person name="Konfortov B.A."/>
            <person name="Rivero F."/>
            <person name="Bankier A.T."/>
            <person name="Lehmann R."/>
            <person name="Hamlin N."/>
            <person name="Davies R."/>
            <person name="Gaudet P."/>
            <person name="Fey P."/>
            <person name="Pilcher K."/>
            <person name="Chen G."/>
            <person name="Saunders D."/>
            <person name="Sodergren E."/>
            <person name="Davis P."/>
            <person name="Kerhornou A."/>
            <person name="Nie X."/>
            <person name="Hall N."/>
            <person name="Anjard C."/>
            <person name="Hemphill L."/>
            <person name="Bason N."/>
            <person name="Farbrother P."/>
            <person name="Desany B."/>
            <person name="Just E."/>
            <person name="Morio T."/>
            <person name="Rost R."/>
            <person name="Churcher C."/>
            <person name="Cooper J."/>
            <person name="Haydock S."/>
            <person name="van Driessche N."/>
            <person name="Cronin A."/>
            <person name="Goodhead I."/>
            <person name="Muzny D."/>
            <person name="Mourier T."/>
            <person name="Pain A."/>
            <person name="Lu M."/>
            <person name="Harper D."/>
            <person name="Lindsay R."/>
            <person name="Hauser H."/>
            <person name="James K."/>
            <person name="Quiles M."/>
            <person name="Madan Babu M."/>
            <person name="Saito T."/>
            <person name="Buchrieser C."/>
            <person name="Wardroper A."/>
            <person name="Felder M."/>
            <person name="Thangavelu M."/>
            <person name="Johnson D."/>
            <person name="Knights A."/>
            <person name="Loulseged H."/>
            <person name="Mungall K."/>
            <person name="Oliver K."/>
            <person name="Price C."/>
            <person name="Quail M.A."/>
            <person name="Urushihara H."/>
            <person name="Hernandez J."/>
            <person name="Rabbinowitsch E."/>
            <person name="Steffen D."/>
            <person name="Sanders M."/>
            <person name="Ma J."/>
            <person name="Kohara Y."/>
            <person name="Sharp S."/>
            <person name="Simmonds M."/>
            <person name="Spiegler S."/>
            <person name="Tivey A."/>
            <person name="Sugano S."/>
            <person name="White B."/>
            <person name="Walker D."/>
            <person name="Woodward J."/>
            <person name="Winckler T."/>
            <person name="Tanaka Y."/>
            <person name="Shaulsky G."/>
            <person name="Schleicher M."/>
            <person name="Weinstock G."/>
            <person name="Rosenthal A."/>
            <person name="Cox E.C."/>
            <person name="Chisholm R.L."/>
            <person name="Gibbs R."/>
            <person name="Loomis W.F."/>
            <person name="Platzer M."/>
            <person name="Kay R.R."/>
            <person name="Williams J."/>
            <person name="Dear P.H."/>
            <person name="Noegel A.A."/>
            <person name="Barrell B."/>
            <person name="Kuspa A."/>
        </authorList>
    </citation>
    <scope>NUCLEOTIDE SEQUENCE [LARGE SCALE GENOMIC DNA]</scope>
    <source>
        <strain evidence="2 3">AX4</strain>
    </source>
</reference>
<dbReference type="eggNOG" id="ENOG502RB33">
    <property type="taxonomic scope" value="Eukaryota"/>
</dbReference>
<feature type="compositionally biased region" description="Low complexity" evidence="1">
    <location>
        <begin position="741"/>
        <end position="758"/>
    </location>
</feature>
<feature type="region of interest" description="Disordered" evidence="1">
    <location>
        <begin position="630"/>
        <end position="661"/>
    </location>
</feature>
<feature type="compositionally biased region" description="Low complexity" evidence="1">
    <location>
        <begin position="785"/>
        <end position="794"/>
    </location>
</feature>
<evidence type="ECO:0000313" key="2">
    <source>
        <dbReference type="EMBL" id="EAL71252.1"/>
    </source>
</evidence>
<dbReference type="GO" id="GO:0017056">
    <property type="term" value="F:structural constituent of nuclear pore"/>
    <property type="evidence" value="ECO:0000318"/>
    <property type="project" value="GO_Central"/>
</dbReference>
<dbReference type="HOGENOM" id="CLU_328023_0_0_1"/>
<name>Q75JS7_DICDI</name>
<feature type="compositionally biased region" description="Polar residues" evidence="1">
    <location>
        <begin position="718"/>
        <end position="740"/>
    </location>
</feature>
<gene>
    <name evidence="2" type="ORF">DDB_G0272200</name>
</gene>
<dbReference type="Gene3D" id="1.10.10.2360">
    <property type="match status" value="1"/>
</dbReference>
<dbReference type="GO" id="GO:0005543">
    <property type="term" value="F:phospholipid binding"/>
    <property type="evidence" value="ECO:0000318"/>
    <property type="project" value="GO_Central"/>
</dbReference>
<dbReference type="GlyGen" id="Q75JS7">
    <property type="glycosylation" value="2 sites"/>
</dbReference>
<proteinExistence type="predicted"/>
<dbReference type="SMR" id="Q75JS7"/>
<dbReference type="AlphaFoldDB" id="Q75JS7"/>
<dbReference type="STRING" id="44689.Q75JS7"/>
<feature type="compositionally biased region" description="Polar residues" evidence="1">
    <location>
        <begin position="795"/>
        <end position="817"/>
    </location>
</feature>
<feature type="compositionally biased region" description="Low complexity" evidence="1">
    <location>
        <begin position="818"/>
        <end position="852"/>
    </location>
</feature>
<dbReference type="GO" id="GO:0006405">
    <property type="term" value="P:RNA export from nucleus"/>
    <property type="evidence" value="ECO:0000318"/>
    <property type="project" value="GO_Central"/>
</dbReference>